<dbReference type="Proteomes" id="UP000799750">
    <property type="component" value="Unassembled WGS sequence"/>
</dbReference>
<evidence type="ECO:0000313" key="3">
    <source>
        <dbReference type="EMBL" id="KAF2492546.1"/>
    </source>
</evidence>
<dbReference type="PANTHER" id="PTHR44360:SF1">
    <property type="entry name" value="DNAJ HOMOLOG SUBFAMILY B MEMBER 9"/>
    <property type="match status" value="1"/>
</dbReference>
<dbReference type="PRINTS" id="PR00625">
    <property type="entry name" value="JDOMAIN"/>
</dbReference>
<dbReference type="InterPro" id="IPR036869">
    <property type="entry name" value="J_dom_sf"/>
</dbReference>
<dbReference type="GO" id="GO:0051087">
    <property type="term" value="F:protein-folding chaperone binding"/>
    <property type="evidence" value="ECO:0007669"/>
    <property type="project" value="TreeGrafter"/>
</dbReference>
<dbReference type="Pfam" id="PF00226">
    <property type="entry name" value="DnaJ"/>
    <property type="match status" value="1"/>
</dbReference>
<proteinExistence type="predicted"/>
<organism evidence="3 4">
    <name type="scientific">Lophium mytilinum</name>
    <dbReference type="NCBI Taxonomy" id="390894"/>
    <lineage>
        <taxon>Eukaryota</taxon>
        <taxon>Fungi</taxon>
        <taxon>Dikarya</taxon>
        <taxon>Ascomycota</taxon>
        <taxon>Pezizomycotina</taxon>
        <taxon>Dothideomycetes</taxon>
        <taxon>Pleosporomycetidae</taxon>
        <taxon>Mytilinidiales</taxon>
        <taxon>Mytilinidiaceae</taxon>
        <taxon>Lophium</taxon>
    </lineage>
</organism>
<name>A0A6A6QKJ4_9PEZI</name>
<accession>A0A6A6QKJ4</accession>
<dbReference type="AlphaFoldDB" id="A0A6A6QKJ4"/>
<sequence>MSTPYTVLEVPQDATPQVIRRAYHALALKHHPDKIANPAFQKKGEKRFKEVQSAWEILSDPVKRAELDRRLPRQADERLELGSHWYSKGRLTSALGRKKYQDAIKLRPLDYPSSPIHYYKDSCLTVKKAIETKKAYGEASALVWVASDSFRKASYEFSNSRRYFADAARATQNATTLEECAKWGRESHKQELELTKLHKQTKLEHFSLSDLATGWMHMVLRLLQQGTAKKEALGIIIAG</sequence>
<dbReference type="InterPro" id="IPR051948">
    <property type="entry name" value="Hsp70_co-chaperone_J-domain"/>
</dbReference>
<dbReference type="OrthoDB" id="10250354at2759"/>
<keyword evidence="1" id="KW-0143">Chaperone</keyword>
<reference evidence="3" key="1">
    <citation type="journal article" date="2020" name="Stud. Mycol.">
        <title>101 Dothideomycetes genomes: a test case for predicting lifestyles and emergence of pathogens.</title>
        <authorList>
            <person name="Haridas S."/>
            <person name="Albert R."/>
            <person name="Binder M."/>
            <person name="Bloem J."/>
            <person name="Labutti K."/>
            <person name="Salamov A."/>
            <person name="Andreopoulos B."/>
            <person name="Baker S."/>
            <person name="Barry K."/>
            <person name="Bills G."/>
            <person name="Bluhm B."/>
            <person name="Cannon C."/>
            <person name="Castanera R."/>
            <person name="Culley D."/>
            <person name="Daum C."/>
            <person name="Ezra D."/>
            <person name="Gonzalez J."/>
            <person name="Henrissat B."/>
            <person name="Kuo A."/>
            <person name="Liang C."/>
            <person name="Lipzen A."/>
            <person name="Lutzoni F."/>
            <person name="Magnuson J."/>
            <person name="Mondo S."/>
            <person name="Nolan M."/>
            <person name="Ohm R."/>
            <person name="Pangilinan J."/>
            <person name="Park H.-J."/>
            <person name="Ramirez L."/>
            <person name="Alfaro M."/>
            <person name="Sun H."/>
            <person name="Tritt A."/>
            <person name="Yoshinaga Y."/>
            <person name="Zwiers L.-H."/>
            <person name="Turgeon B."/>
            <person name="Goodwin S."/>
            <person name="Spatafora J."/>
            <person name="Crous P."/>
            <person name="Grigoriev I."/>
        </authorList>
    </citation>
    <scope>NUCLEOTIDE SEQUENCE</scope>
    <source>
        <strain evidence="3">CBS 269.34</strain>
    </source>
</reference>
<protein>
    <submittedName>
        <fullName evidence="3">DnaJ-domain-containing protein</fullName>
    </submittedName>
</protein>
<dbReference type="SMART" id="SM00271">
    <property type="entry name" value="DnaJ"/>
    <property type="match status" value="1"/>
</dbReference>
<dbReference type="InterPro" id="IPR001623">
    <property type="entry name" value="DnaJ_domain"/>
</dbReference>
<evidence type="ECO:0000313" key="4">
    <source>
        <dbReference type="Proteomes" id="UP000799750"/>
    </source>
</evidence>
<dbReference type="GO" id="GO:0036503">
    <property type="term" value="P:ERAD pathway"/>
    <property type="evidence" value="ECO:0007669"/>
    <property type="project" value="TreeGrafter"/>
</dbReference>
<dbReference type="EMBL" id="MU004193">
    <property type="protein sequence ID" value="KAF2492546.1"/>
    <property type="molecule type" value="Genomic_DNA"/>
</dbReference>
<feature type="domain" description="J" evidence="2">
    <location>
        <begin position="3"/>
        <end position="71"/>
    </location>
</feature>
<dbReference type="GO" id="GO:0051787">
    <property type="term" value="F:misfolded protein binding"/>
    <property type="evidence" value="ECO:0007669"/>
    <property type="project" value="TreeGrafter"/>
</dbReference>
<dbReference type="GO" id="GO:0005783">
    <property type="term" value="C:endoplasmic reticulum"/>
    <property type="evidence" value="ECO:0007669"/>
    <property type="project" value="TreeGrafter"/>
</dbReference>
<gene>
    <name evidence="3" type="ORF">BU16DRAFT_541365</name>
</gene>
<dbReference type="Gene3D" id="1.10.287.110">
    <property type="entry name" value="DnaJ domain"/>
    <property type="match status" value="1"/>
</dbReference>
<dbReference type="PROSITE" id="PS50076">
    <property type="entry name" value="DNAJ_2"/>
    <property type="match status" value="1"/>
</dbReference>
<dbReference type="SUPFAM" id="SSF46565">
    <property type="entry name" value="Chaperone J-domain"/>
    <property type="match status" value="1"/>
</dbReference>
<evidence type="ECO:0000259" key="2">
    <source>
        <dbReference type="PROSITE" id="PS50076"/>
    </source>
</evidence>
<evidence type="ECO:0000256" key="1">
    <source>
        <dbReference type="ARBA" id="ARBA00023186"/>
    </source>
</evidence>
<keyword evidence="4" id="KW-1185">Reference proteome</keyword>
<dbReference type="PANTHER" id="PTHR44360">
    <property type="entry name" value="DNAJ HOMOLOG SUBFAMILY B MEMBER 9"/>
    <property type="match status" value="1"/>
</dbReference>
<dbReference type="CDD" id="cd06257">
    <property type="entry name" value="DnaJ"/>
    <property type="match status" value="1"/>
</dbReference>